<dbReference type="EMBL" id="LAZR01045258">
    <property type="protein sequence ID" value="KKK99307.1"/>
    <property type="molecule type" value="Genomic_DNA"/>
</dbReference>
<dbReference type="Gene3D" id="3.40.50.150">
    <property type="entry name" value="Vaccinia Virus protein VP39"/>
    <property type="match status" value="1"/>
</dbReference>
<evidence type="ECO:0000256" key="1">
    <source>
        <dbReference type="ARBA" id="ARBA00022603"/>
    </source>
</evidence>
<keyword evidence="3" id="KW-0949">S-adenosyl-L-methionine</keyword>
<evidence type="ECO:0008006" key="5">
    <source>
        <dbReference type="Google" id="ProtNLM"/>
    </source>
</evidence>
<reference evidence="4" key="1">
    <citation type="journal article" date="2015" name="Nature">
        <title>Complex archaea that bridge the gap between prokaryotes and eukaryotes.</title>
        <authorList>
            <person name="Spang A."/>
            <person name="Saw J.H."/>
            <person name="Jorgensen S.L."/>
            <person name="Zaremba-Niedzwiedzka K."/>
            <person name="Martijn J."/>
            <person name="Lind A.E."/>
            <person name="van Eijk R."/>
            <person name="Schleper C."/>
            <person name="Guy L."/>
            <person name="Ettema T.J."/>
        </authorList>
    </citation>
    <scope>NUCLEOTIDE SEQUENCE</scope>
</reference>
<protein>
    <recommendedName>
        <fullName evidence="5">Methyltransferase domain-containing protein</fullName>
    </recommendedName>
</protein>
<accession>A0A0F8ZZ95</accession>
<organism evidence="4">
    <name type="scientific">marine sediment metagenome</name>
    <dbReference type="NCBI Taxonomy" id="412755"/>
    <lineage>
        <taxon>unclassified sequences</taxon>
        <taxon>metagenomes</taxon>
        <taxon>ecological metagenomes</taxon>
    </lineage>
</organism>
<dbReference type="PROSITE" id="PS01183">
    <property type="entry name" value="UBIE_1"/>
    <property type="match status" value="1"/>
</dbReference>
<dbReference type="GO" id="GO:0042181">
    <property type="term" value="P:ketone biosynthetic process"/>
    <property type="evidence" value="ECO:0007669"/>
    <property type="project" value="UniProtKB-ARBA"/>
</dbReference>
<evidence type="ECO:0000256" key="3">
    <source>
        <dbReference type="ARBA" id="ARBA00022691"/>
    </source>
</evidence>
<dbReference type="InterPro" id="IPR023576">
    <property type="entry name" value="UbiE/COQ5_MeTrFase_CS"/>
</dbReference>
<keyword evidence="2" id="KW-0808">Transferase</keyword>
<evidence type="ECO:0000313" key="4">
    <source>
        <dbReference type="EMBL" id="KKK99307.1"/>
    </source>
</evidence>
<dbReference type="HAMAP" id="MF_01813">
    <property type="entry name" value="MenG_UbiE_methyltr"/>
    <property type="match status" value="1"/>
</dbReference>
<dbReference type="GO" id="GO:0008168">
    <property type="term" value="F:methyltransferase activity"/>
    <property type="evidence" value="ECO:0007669"/>
    <property type="project" value="UniProtKB-KW"/>
</dbReference>
<proteinExistence type="inferred from homology"/>
<dbReference type="GO" id="GO:0032259">
    <property type="term" value="P:methylation"/>
    <property type="evidence" value="ECO:0007669"/>
    <property type="project" value="UniProtKB-KW"/>
</dbReference>
<gene>
    <name evidence="4" type="ORF">LCGC14_2634070</name>
</gene>
<dbReference type="PANTHER" id="PTHR43591">
    <property type="entry name" value="METHYLTRANSFERASE"/>
    <property type="match status" value="1"/>
</dbReference>
<dbReference type="InterPro" id="IPR004033">
    <property type="entry name" value="UbiE/COQ5_MeTrFase"/>
</dbReference>
<dbReference type="InterPro" id="IPR029063">
    <property type="entry name" value="SAM-dependent_MTases_sf"/>
</dbReference>
<dbReference type="NCBIfam" id="TIGR01934">
    <property type="entry name" value="MenG_MenH_UbiE"/>
    <property type="match status" value="1"/>
</dbReference>
<evidence type="ECO:0000256" key="2">
    <source>
        <dbReference type="ARBA" id="ARBA00022679"/>
    </source>
</evidence>
<sequence>MRGPPEAGVSPFSIMFPMCCGWFSGGGIIPYQTMIDNKDEIKGNETVSKEAEHTERIRGLFASIAGGYDFLNRFNSLRRDVAWRRRAASEMRFFQTNKLIDVATGTADIVIEALRAHPQVKAVGVDLVPELMDIGRQKVEGLGLSASVELMEGNALDLTFQDASFDVATIAFGIRNIRERLHALEEMRRVVVPGGQVMVLELVFACPGPLRLLHGLYLNHIMPAMARMFSSNPDAYVYLARSIMEFPAPEEFMALMRDAGLKDVRFIPLTFGVAGLFVGRRPV</sequence>
<dbReference type="PANTHER" id="PTHR43591:SF24">
    <property type="entry name" value="2-METHOXY-6-POLYPRENYL-1,4-BENZOQUINOL METHYLASE, MITOCHONDRIAL"/>
    <property type="match status" value="1"/>
</dbReference>
<dbReference type="Pfam" id="PF01209">
    <property type="entry name" value="Ubie_methyltran"/>
    <property type="match status" value="1"/>
</dbReference>
<dbReference type="CDD" id="cd02440">
    <property type="entry name" value="AdoMet_MTases"/>
    <property type="match status" value="1"/>
</dbReference>
<name>A0A0F8ZZ95_9ZZZZ</name>
<dbReference type="SUPFAM" id="SSF53335">
    <property type="entry name" value="S-adenosyl-L-methionine-dependent methyltransferases"/>
    <property type="match status" value="1"/>
</dbReference>
<dbReference type="AlphaFoldDB" id="A0A0F8ZZ95"/>
<comment type="caution">
    <text evidence="4">The sequence shown here is derived from an EMBL/GenBank/DDBJ whole genome shotgun (WGS) entry which is preliminary data.</text>
</comment>
<dbReference type="PROSITE" id="PS51608">
    <property type="entry name" value="SAM_MT_UBIE"/>
    <property type="match status" value="1"/>
</dbReference>
<keyword evidence="1" id="KW-0489">Methyltransferase</keyword>